<reference evidence="2" key="1">
    <citation type="journal article" date="2023" name="Hortic. Res.">
        <title>A chromosome-level phased genome enabling allele-level studies in sweet orange: a case study on citrus Huanglongbing tolerance.</title>
        <authorList>
            <person name="Wu B."/>
            <person name="Yu Q."/>
            <person name="Deng Z."/>
            <person name="Duan Y."/>
            <person name="Luo F."/>
            <person name="Gmitter F. Jr."/>
        </authorList>
    </citation>
    <scope>NUCLEOTIDE SEQUENCE [LARGE SCALE GENOMIC DNA]</scope>
    <source>
        <strain evidence="2">cv. Valencia</strain>
    </source>
</reference>
<accession>A0ACB8N740</accession>
<evidence type="ECO:0000313" key="1">
    <source>
        <dbReference type="EMBL" id="KAH9793528.1"/>
    </source>
</evidence>
<dbReference type="EMBL" id="CM039171">
    <property type="protein sequence ID" value="KAH9793528.1"/>
    <property type="molecule type" value="Genomic_DNA"/>
</dbReference>
<organism evidence="1 2">
    <name type="scientific">Citrus sinensis</name>
    <name type="common">Sweet orange</name>
    <name type="synonym">Citrus aurantium var. sinensis</name>
    <dbReference type="NCBI Taxonomy" id="2711"/>
    <lineage>
        <taxon>Eukaryota</taxon>
        <taxon>Viridiplantae</taxon>
        <taxon>Streptophyta</taxon>
        <taxon>Embryophyta</taxon>
        <taxon>Tracheophyta</taxon>
        <taxon>Spermatophyta</taxon>
        <taxon>Magnoliopsida</taxon>
        <taxon>eudicotyledons</taxon>
        <taxon>Gunneridae</taxon>
        <taxon>Pentapetalae</taxon>
        <taxon>rosids</taxon>
        <taxon>malvids</taxon>
        <taxon>Sapindales</taxon>
        <taxon>Rutaceae</taxon>
        <taxon>Aurantioideae</taxon>
        <taxon>Citrus</taxon>
    </lineage>
</organism>
<sequence>MSIVPKETVEVIAQSIGISHFSTDAALALAPDVEYRIREIMQEAIKCMRHSRRTTLTTDDVDEALKLRNVEPVYGFASGGPLRFRRAIGYRDLFYLDDKDVEFKEVIEAPLPRAPLDTSIVCHWLAIEGVQPVIPENAPVQGLKMGYLAGYNFLWQNSYTGGLECNVVCGRLAIAAPSNGTNNEQKDGLPVEIKLPVKHILSRELQLYFDKITELAVSRSDSVLFKQALVSLATDSGLHPLVPYFTYFVADEVSRGLNNYSLLFALMRVVWNLLQNPHIQIEPYLHQLMPSVVTCLVAKRLGNRLADNHWELRDFTAKLVAAICKRYGHVYNTLQTRLTKTLLNALLDPKRALTQHYGAVQGLAALGPNVVRLLLLPNLGPYLSLLEPEMLLEKQKNEVKRHEAWRVYGALLQAAGQCIYDRLKIFPPLSSLPACSVWKTNGIVATLSNKRKTSMDLEEQPPLKKIATDGPVDAVSTSSMPTPMEEDAAAATPLDNSDADHPSSSSGQIPPDSGSESRSKRGKGDSQAQKLSAILPQIWKDDLNSGKLLVSLFELFGEGILSFIPAPEMSLFL</sequence>
<comment type="caution">
    <text evidence="1">The sequence shown here is derived from an EMBL/GenBank/DDBJ whole genome shotgun (WGS) entry which is preliminary data.</text>
</comment>
<keyword evidence="2" id="KW-1185">Reference proteome</keyword>
<evidence type="ECO:0000313" key="2">
    <source>
        <dbReference type="Proteomes" id="UP000829398"/>
    </source>
</evidence>
<proteinExistence type="predicted"/>
<dbReference type="Proteomes" id="UP000829398">
    <property type="component" value="Chromosome 2"/>
</dbReference>
<gene>
    <name evidence="1" type="ORF">KPL71_004549</name>
</gene>
<name>A0ACB8N740_CITSI</name>
<protein>
    <submittedName>
        <fullName evidence="1">Transcription initiation factor TFIID subunit 6</fullName>
    </submittedName>
</protein>